<dbReference type="AlphaFoldDB" id="A0AAV1RFN9"/>
<organism evidence="2 3">
    <name type="scientific">Dovyalis caffra</name>
    <dbReference type="NCBI Taxonomy" id="77055"/>
    <lineage>
        <taxon>Eukaryota</taxon>
        <taxon>Viridiplantae</taxon>
        <taxon>Streptophyta</taxon>
        <taxon>Embryophyta</taxon>
        <taxon>Tracheophyta</taxon>
        <taxon>Spermatophyta</taxon>
        <taxon>Magnoliopsida</taxon>
        <taxon>eudicotyledons</taxon>
        <taxon>Gunneridae</taxon>
        <taxon>Pentapetalae</taxon>
        <taxon>rosids</taxon>
        <taxon>fabids</taxon>
        <taxon>Malpighiales</taxon>
        <taxon>Salicaceae</taxon>
        <taxon>Flacourtieae</taxon>
        <taxon>Dovyalis</taxon>
    </lineage>
</organism>
<reference evidence="2 3" key="1">
    <citation type="submission" date="2024-01" db="EMBL/GenBank/DDBJ databases">
        <authorList>
            <person name="Waweru B."/>
        </authorList>
    </citation>
    <scope>NUCLEOTIDE SEQUENCE [LARGE SCALE GENOMIC DNA]</scope>
</reference>
<keyword evidence="3" id="KW-1185">Reference proteome</keyword>
<protein>
    <submittedName>
        <fullName evidence="2">Uncharacterized protein</fullName>
    </submittedName>
</protein>
<name>A0AAV1RFN9_9ROSI</name>
<accession>A0AAV1RFN9</accession>
<evidence type="ECO:0000313" key="3">
    <source>
        <dbReference type="Proteomes" id="UP001314170"/>
    </source>
</evidence>
<comment type="caution">
    <text evidence="2">The sequence shown here is derived from an EMBL/GenBank/DDBJ whole genome shotgun (WGS) entry which is preliminary data.</text>
</comment>
<dbReference type="Proteomes" id="UP001314170">
    <property type="component" value="Unassembled WGS sequence"/>
</dbReference>
<sequence>MQSPRLGRQYPKREVSANTRPKQQKAYLEADRAGVKIINTEVIYPLHFQRGHGMPKVLRFLQEQVFMVNKVVLCKNGKDTKGHWLVCDRDRRSGGGGVVMVFEWFDE</sequence>
<proteinExistence type="predicted"/>
<gene>
    <name evidence="2" type="ORF">DCAF_LOCUS8965</name>
</gene>
<dbReference type="EMBL" id="CAWUPB010000913">
    <property type="protein sequence ID" value="CAK7332409.1"/>
    <property type="molecule type" value="Genomic_DNA"/>
</dbReference>
<evidence type="ECO:0000313" key="2">
    <source>
        <dbReference type="EMBL" id="CAK7332409.1"/>
    </source>
</evidence>
<feature type="region of interest" description="Disordered" evidence="1">
    <location>
        <begin position="1"/>
        <end position="23"/>
    </location>
</feature>
<evidence type="ECO:0000256" key="1">
    <source>
        <dbReference type="SAM" id="MobiDB-lite"/>
    </source>
</evidence>